<proteinExistence type="predicted"/>
<dbReference type="EMBL" id="HBFR01016373">
    <property type="protein sequence ID" value="CAD8884753.1"/>
    <property type="molecule type" value="Transcribed_RNA"/>
</dbReference>
<dbReference type="AlphaFoldDB" id="A0A7S1BFE2"/>
<gene>
    <name evidence="2" type="ORF">CHYS00102_LOCUS11950</name>
</gene>
<feature type="region of interest" description="Disordered" evidence="1">
    <location>
        <begin position="1"/>
        <end position="27"/>
    </location>
</feature>
<sequence length="167" mass="19012">MGAQRQYRAGKKIQRKDDLFSRRSVQRRDSRPLVAVGLLDRDHDRAVADGHDGGERGKDDDYVAPVHFFQVPLRPPLGRKHVGQADKGLQTRLSSELQEHRQGARLPLFPISEVGPYVVQRMKLENLQQHAQLLVFARTTTFILQHKHYPSQGGRGERHNAQADVEV</sequence>
<accession>A0A7S1BFE2</accession>
<reference evidence="2" key="1">
    <citation type="submission" date="2021-01" db="EMBL/GenBank/DDBJ databases">
        <authorList>
            <person name="Corre E."/>
            <person name="Pelletier E."/>
            <person name="Niang G."/>
            <person name="Scheremetjew M."/>
            <person name="Finn R."/>
            <person name="Kale V."/>
            <person name="Holt S."/>
            <person name="Cochrane G."/>
            <person name="Meng A."/>
            <person name="Brown T."/>
            <person name="Cohen L."/>
        </authorList>
    </citation>
    <scope>NUCLEOTIDE SEQUENCE</scope>
    <source>
        <strain evidence="2">308</strain>
    </source>
</reference>
<protein>
    <submittedName>
        <fullName evidence="2">Uncharacterized protein</fullName>
    </submittedName>
</protein>
<feature type="compositionally biased region" description="Basic and acidic residues" evidence="1">
    <location>
        <begin position="15"/>
        <end position="27"/>
    </location>
</feature>
<evidence type="ECO:0000256" key="1">
    <source>
        <dbReference type="SAM" id="MobiDB-lite"/>
    </source>
</evidence>
<evidence type="ECO:0000313" key="2">
    <source>
        <dbReference type="EMBL" id="CAD8884753.1"/>
    </source>
</evidence>
<organism evidence="2">
    <name type="scientific">Corethron hystrix</name>
    <dbReference type="NCBI Taxonomy" id="216773"/>
    <lineage>
        <taxon>Eukaryota</taxon>
        <taxon>Sar</taxon>
        <taxon>Stramenopiles</taxon>
        <taxon>Ochrophyta</taxon>
        <taxon>Bacillariophyta</taxon>
        <taxon>Coscinodiscophyceae</taxon>
        <taxon>Corethrophycidae</taxon>
        <taxon>Corethrales</taxon>
        <taxon>Corethraceae</taxon>
        <taxon>Corethron</taxon>
    </lineage>
</organism>
<name>A0A7S1BFE2_9STRA</name>